<dbReference type="GO" id="GO:0016887">
    <property type="term" value="F:ATP hydrolysis activity"/>
    <property type="evidence" value="ECO:0007669"/>
    <property type="project" value="TreeGrafter"/>
</dbReference>
<dbReference type="GO" id="GO:0005524">
    <property type="term" value="F:ATP binding"/>
    <property type="evidence" value="ECO:0007669"/>
    <property type="project" value="UniProtKB-KW"/>
</dbReference>
<dbReference type="SUPFAM" id="SSF160246">
    <property type="entry name" value="EspE N-terminal domain-like"/>
    <property type="match status" value="1"/>
</dbReference>
<feature type="non-terminal residue" evidence="5">
    <location>
        <position position="245"/>
    </location>
</feature>
<reference evidence="5" key="1">
    <citation type="journal article" date="2014" name="Front. Microbiol.">
        <title>High frequency of phylogenetically diverse reductive dehalogenase-homologous genes in deep subseafloor sedimentary metagenomes.</title>
        <authorList>
            <person name="Kawai M."/>
            <person name="Futagami T."/>
            <person name="Toyoda A."/>
            <person name="Takaki Y."/>
            <person name="Nishi S."/>
            <person name="Hori S."/>
            <person name="Arai W."/>
            <person name="Tsubouchi T."/>
            <person name="Morono Y."/>
            <person name="Uchiyama I."/>
            <person name="Ito T."/>
            <person name="Fujiyama A."/>
            <person name="Inagaki F."/>
            <person name="Takami H."/>
        </authorList>
    </citation>
    <scope>NUCLEOTIDE SEQUENCE</scope>
    <source>
        <strain evidence="5">Expedition CK06-06</strain>
    </source>
</reference>
<organism evidence="5">
    <name type="scientific">marine sediment metagenome</name>
    <dbReference type="NCBI Taxonomy" id="412755"/>
    <lineage>
        <taxon>unclassified sequences</taxon>
        <taxon>metagenomes</taxon>
        <taxon>ecological metagenomes</taxon>
    </lineage>
</organism>
<evidence type="ECO:0000259" key="3">
    <source>
        <dbReference type="Pfam" id="PF00437"/>
    </source>
</evidence>
<comment type="caution">
    <text evidence="5">The sequence shown here is derived from an EMBL/GenBank/DDBJ whole genome shotgun (WGS) entry which is preliminary data.</text>
</comment>
<dbReference type="Gene3D" id="3.30.300.160">
    <property type="entry name" value="Type II secretion system, protein E, N-terminal domain"/>
    <property type="match status" value="1"/>
</dbReference>
<dbReference type="Pfam" id="PF00437">
    <property type="entry name" value="T2SSE"/>
    <property type="match status" value="1"/>
</dbReference>
<accession>X1N3P6</accession>
<evidence type="ECO:0000313" key="5">
    <source>
        <dbReference type="EMBL" id="GAI24891.1"/>
    </source>
</evidence>
<dbReference type="EMBL" id="BARV01020219">
    <property type="protein sequence ID" value="GAI24891.1"/>
    <property type="molecule type" value="Genomic_DNA"/>
</dbReference>
<dbReference type="Pfam" id="PF05157">
    <property type="entry name" value="MshEN"/>
    <property type="match status" value="1"/>
</dbReference>
<dbReference type="InterPro" id="IPR027417">
    <property type="entry name" value="P-loop_NTPase"/>
</dbReference>
<dbReference type="PANTHER" id="PTHR30258:SF1">
    <property type="entry name" value="PROTEIN TRANSPORT PROTEIN HOFB HOMOLOG"/>
    <property type="match status" value="1"/>
</dbReference>
<keyword evidence="1" id="KW-0547">Nucleotide-binding</keyword>
<dbReference type="InterPro" id="IPR001482">
    <property type="entry name" value="T2SS/T4SS_dom"/>
</dbReference>
<gene>
    <name evidence="5" type="ORF">S06H3_33806</name>
</gene>
<dbReference type="InterPro" id="IPR037257">
    <property type="entry name" value="T2SS_E_N_sf"/>
</dbReference>
<sequence length="245" mass="27335">MTVNKEEAPVDRVTKKSLGEMLIEENLITAEQLENTLELQRRQGGKVSEILVNQGLVKAEDLVAVLSVQLNVPLIDLKRHMVQPDALRLIPEDMARKYTLIPLDVVGDSLVVVMADPEDIHIIEDIKAQAKMRIEVALGIPSDIEQAIDLNYRSSGEIEKQVSQFAPPVAEEAEVTSELIARTPIAQTLDLLVAQAVRDRASDVHLEPQEDRLRIRYRIDGILHDMFSLPLSAHIPLVSRVKILA</sequence>
<dbReference type="PANTHER" id="PTHR30258">
    <property type="entry name" value="TYPE II SECRETION SYSTEM PROTEIN GSPE-RELATED"/>
    <property type="match status" value="1"/>
</dbReference>
<feature type="domain" description="Type II secretion system protein GspE N-terminal" evidence="4">
    <location>
        <begin position="70"/>
        <end position="156"/>
    </location>
</feature>
<evidence type="ECO:0000256" key="1">
    <source>
        <dbReference type="ARBA" id="ARBA00022741"/>
    </source>
</evidence>
<proteinExistence type="predicted"/>
<dbReference type="GO" id="GO:0005886">
    <property type="term" value="C:plasma membrane"/>
    <property type="evidence" value="ECO:0007669"/>
    <property type="project" value="TreeGrafter"/>
</dbReference>
<dbReference type="Gene3D" id="3.30.450.90">
    <property type="match status" value="1"/>
</dbReference>
<dbReference type="InterPro" id="IPR007831">
    <property type="entry name" value="T2SS_GspE_N"/>
</dbReference>
<feature type="domain" description="Bacterial type II secretion system protein E" evidence="3">
    <location>
        <begin position="182"/>
        <end position="244"/>
    </location>
</feature>
<dbReference type="SUPFAM" id="SSF52540">
    <property type="entry name" value="P-loop containing nucleoside triphosphate hydrolases"/>
    <property type="match status" value="1"/>
</dbReference>
<evidence type="ECO:0000256" key="2">
    <source>
        <dbReference type="ARBA" id="ARBA00022840"/>
    </source>
</evidence>
<name>X1N3P6_9ZZZZ</name>
<dbReference type="FunFam" id="3.30.300.160:FF:000002">
    <property type="entry name" value="Type II secretion system protein E"/>
    <property type="match status" value="1"/>
</dbReference>
<keyword evidence="2" id="KW-0067">ATP-binding</keyword>
<dbReference type="AlphaFoldDB" id="X1N3P6"/>
<evidence type="ECO:0000259" key="4">
    <source>
        <dbReference type="Pfam" id="PF05157"/>
    </source>
</evidence>
<protein>
    <submittedName>
        <fullName evidence="5">Uncharacterized protein</fullName>
    </submittedName>
</protein>